<feature type="region of interest" description="Disordered" evidence="1">
    <location>
        <begin position="121"/>
        <end position="142"/>
    </location>
</feature>
<accession>A0ABC9X7A6</accession>
<organism evidence="2 3">
    <name type="scientific">Grus japonensis</name>
    <name type="common">Japanese crane</name>
    <name type="synonym">Red-crowned crane</name>
    <dbReference type="NCBI Taxonomy" id="30415"/>
    <lineage>
        <taxon>Eukaryota</taxon>
        <taxon>Metazoa</taxon>
        <taxon>Chordata</taxon>
        <taxon>Craniata</taxon>
        <taxon>Vertebrata</taxon>
        <taxon>Euteleostomi</taxon>
        <taxon>Archelosauria</taxon>
        <taxon>Archosauria</taxon>
        <taxon>Dinosauria</taxon>
        <taxon>Saurischia</taxon>
        <taxon>Theropoda</taxon>
        <taxon>Coelurosauria</taxon>
        <taxon>Aves</taxon>
        <taxon>Neognathae</taxon>
        <taxon>Neoaves</taxon>
        <taxon>Gruiformes</taxon>
        <taxon>Gruidae</taxon>
        <taxon>Grus</taxon>
    </lineage>
</organism>
<name>A0ABC9X7A6_GRUJA</name>
<sequence length="142" mass="15737">MGESAPSAALQLIQDWEECWYTRGLCCHAEGPLEKQADRRLMKFNKEKSKVLHLGRSNAMWQYMQGANQLESSSAVEDFGVLVDKNIAGRSRDMIVPLHSALVKHISFLCPLLGSPGQEIHGPTVDNPVKGHQDQETPVSVI</sequence>
<proteinExistence type="predicted"/>
<reference evidence="2 3" key="1">
    <citation type="submission" date="2024-06" db="EMBL/GenBank/DDBJ databases">
        <title>The draft genome of Grus japonensis, version 3.</title>
        <authorList>
            <person name="Nabeshima K."/>
            <person name="Suzuki S."/>
            <person name="Onuma M."/>
        </authorList>
    </citation>
    <scope>NUCLEOTIDE SEQUENCE [LARGE SCALE GENOMIC DNA]</scope>
    <source>
        <strain evidence="2 3">451A</strain>
    </source>
</reference>
<evidence type="ECO:0000313" key="2">
    <source>
        <dbReference type="EMBL" id="GAB0192894.1"/>
    </source>
</evidence>
<gene>
    <name evidence="2" type="ORF">GRJ2_001754700</name>
</gene>
<dbReference type="Proteomes" id="UP001623348">
    <property type="component" value="Unassembled WGS sequence"/>
</dbReference>
<dbReference type="AlphaFoldDB" id="A0ABC9X7A6"/>
<dbReference type="EMBL" id="BAAFJT010000008">
    <property type="protein sequence ID" value="GAB0192894.1"/>
    <property type="molecule type" value="Genomic_DNA"/>
</dbReference>
<keyword evidence="3" id="KW-1185">Reference proteome</keyword>
<comment type="caution">
    <text evidence="2">The sequence shown here is derived from an EMBL/GenBank/DDBJ whole genome shotgun (WGS) entry which is preliminary data.</text>
</comment>
<protein>
    <submittedName>
        <fullName evidence="2">Mitochondrial enolase superfamily member 1</fullName>
    </submittedName>
</protein>
<evidence type="ECO:0000313" key="3">
    <source>
        <dbReference type="Proteomes" id="UP001623348"/>
    </source>
</evidence>
<evidence type="ECO:0000256" key="1">
    <source>
        <dbReference type="SAM" id="MobiDB-lite"/>
    </source>
</evidence>